<accession>F8MGC9</accession>
<dbReference type="GeneID" id="20831892"/>
<reference evidence="3" key="1">
    <citation type="journal article" date="2011" name="Genetics">
        <title>Massive changes in genome architecture accompany the transition to self-fertility in the filamentous fungus Neurospora tetrasperma.</title>
        <authorList>
            <person name="Ellison C.E."/>
            <person name="Stajich J.E."/>
            <person name="Jacobson D.J."/>
            <person name="Natvig D.O."/>
            <person name="Lapidus A."/>
            <person name="Foster B."/>
            <person name="Aerts A."/>
            <person name="Riley R."/>
            <person name="Lindquist E.A."/>
            <person name="Grigoriev I.V."/>
            <person name="Taylor J.W."/>
        </authorList>
    </citation>
    <scope>NUCLEOTIDE SEQUENCE [LARGE SCALE GENOMIC DNA]</scope>
    <source>
        <strain evidence="3">FGSC 2508 / P0657</strain>
    </source>
</reference>
<name>F8MGC9_NEUT8</name>
<dbReference type="PANTHER" id="PTHR23211:SF0">
    <property type="entry name" value="TRANS-GOLGI NETWORK INTEGRAL MEMBRANE PROTEIN 2"/>
    <property type="match status" value="1"/>
</dbReference>
<dbReference type="AlphaFoldDB" id="F8MGC9"/>
<dbReference type="GO" id="GO:0005802">
    <property type="term" value="C:trans-Golgi network"/>
    <property type="evidence" value="ECO:0007669"/>
    <property type="project" value="TreeGrafter"/>
</dbReference>
<dbReference type="VEuPathDB" id="FungiDB:NEUTE1DRAFT_98857"/>
<feature type="compositionally biased region" description="Basic and acidic residues" evidence="1">
    <location>
        <begin position="480"/>
        <end position="491"/>
    </location>
</feature>
<evidence type="ECO:0000313" key="2">
    <source>
        <dbReference type="EMBL" id="EGO58604.1"/>
    </source>
</evidence>
<sequence>MSNFEATEAVATALFGGDANAPVPANHPVPAADDGSFADALFAAGLEDPDLVFPARPTPLAASPVPVADAFFAAGPEEDPAFVFPASPAPLAASLIPAAVPAAAAFASVPAAAVDNSSFPADGSFYPADVANPAMSDNEFNVDMGNFNGDVGGNNGDNFFEFGMGEAVDGNNNGNNNNDDNNNDGWAYLYNSHGLVNADGSVNVQMPNNDLDDLLNDVPVAGTPAPSSNQADNLDPRLQAGEGYAQGGMEAPQPVVPSPVVPAVPSPVMPQPKPVAAPVQQGVPHPQAVQPQMPPPPFPPPSQFPAPLPTPTPTPTLLQQLQQYQQQQYQQYQQQQYQQYQQQQYQQQQYQHQQYQHQQGQQQQHYQQQQQQQGQQQQQQQQHQEHQPWKFAQKVGPKTFPLKLRAEPLPRASASLVEQLRQHNPAAFANVPLRQGQAGQPSQPLPGPQVPAAPAAAAAAAPDADAPPVKRGRGRPKGVKNRDPRPKEPLHRVRGGAGSRVAKARPRSAADGEQILAAAAANEEPGDDDEGGVDDMDVDVPPGGNPQPGGHHGHVDLEATIQEMREQGPLTPAQEEIMARALNRSR</sequence>
<feature type="compositionally biased region" description="Low complexity" evidence="1">
    <location>
        <begin position="452"/>
        <end position="467"/>
    </location>
</feature>
<feature type="compositionally biased region" description="Low complexity" evidence="1">
    <location>
        <begin position="276"/>
        <end position="291"/>
    </location>
</feature>
<gene>
    <name evidence="2" type="ORF">NEUTE1DRAFT_98857</name>
</gene>
<protein>
    <submittedName>
        <fullName evidence="2">Uncharacterized protein</fullName>
    </submittedName>
</protein>
<feature type="compositionally biased region" description="Basic residues" evidence="1">
    <location>
        <begin position="470"/>
        <end position="479"/>
    </location>
</feature>
<dbReference type="KEGG" id="nte:NEUTE1DRAFT98857"/>
<feature type="region of interest" description="Disordered" evidence="1">
    <location>
        <begin position="271"/>
        <end position="315"/>
    </location>
</feature>
<proteinExistence type="predicted"/>
<keyword evidence="3" id="KW-1185">Reference proteome</keyword>
<feature type="region of interest" description="Disordered" evidence="1">
    <location>
        <begin position="365"/>
        <end position="396"/>
    </location>
</feature>
<feature type="region of interest" description="Disordered" evidence="1">
    <location>
        <begin position="434"/>
        <end position="573"/>
    </location>
</feature>
<dbReference type="OrthoDB" id="10660949at2759"/>
<feature type="compositionally biased region" description="Acidic residues" evidence="1">
    <location>
        <begin position="524"/>
        <end position="538"/>
    </location>
</feature>
<feature type="region of interest" description="Disordered" evidence="1">
    <location>
        <begin position="207"/>
        <end position="258"/>
    </location>
</feature>
<dbReference type="PANTHER" id="PTHR23211">
    <property type="entry name" value="TRANS-GOLGI NETWORK INTEGRAL MEMBRANE PROTEIN TGN38"/>
    <property type="match status" value="1"/>
</dbReference>
<dbReference type="GO" id="GO:0030140">
    <property type="term" value="C:trans-Golgi network transport vesicle"/>
    <property type="evidence" value="ECO:0007669"/>
    <property type="project" value="TreeGrafter"/>
</dbReference>
<feature type="compositionally biased region" description="Low complexity" evidence="1">
    <location>
        <begin position="365"/>
        <end position="382"/>
    </location>
</feature>
<dbReference type="Proteomes" id="UP000008065">
    <property type="component" value="Unassembled WGS sequence"/>
</dbReference>
<organism evidence="2 3">
    <name type="scientific">Neurospora tetrasperma (strain FGSC 2508 / ATCC MYA-4615 / P0657)</name>
    <dbReference type="NCBI Taxonomy" id="510951"/>
    <lineage>
        <taxon>Eukaryota</taxon>
        <taxon>Fungi</taxon>
        <taxon>Dikarya</taxon>
        <taxon>Ascomycota</taxon>
        <taxon>Pezizomycotina</taxon>
        <taxon>Sordariomycetes</taxon>
        <taxon>Sordariomycetidae</taxon>
        <taxon>Sordariales</taxon>
        <taxon>Sordariaceae</taxon>
        <taxon>Neurospora</taxon>
    </lineage>
</organism>
<evidence type="ECO:0000313" key="3">
    <source>
        <dbReference type="Proteomes" id="UP000008065"/>
    </source>
</evidence>
<feature type="compositionally biased region" description="Pro residues" evidence="1">
    <location>
        <begin position="292"/>
        <end position="314"/>
    </location>
</feature>
<dbReference type="HOGENOM" id="CLU_022140_0_0_1"/>
<dbReference type="GO" id="GO:0005768">
    <property type="term" value="C:endosome"/>
    <property type="evidence" value="ECO:0007669"/>
    <property type="project" value="TreeGrafter"/>
</dbReference>
<evidence type="ECO:0000256" key="1">
    <source>
        <dbReference type="SAM" id="MobiDB-lite"/>
    </source>
</evidence>
<dbReference type="RefSeq" id="XP_009848948.1">
    <property type="nucleotide sequence ID" value="XM_009850646.1"/>
</dbReference>
<dbReference type="EMBL" id="GL891303">
    <property type="protein sequence ID" value="EGO58604.1"/>
    <property type="molecule type" value="Genomic_DNA"/>
</dbReference>